<feature type="chain" id="PRO_5011500811" evidence="8">
    <location>
        <begin position="19"/>
        <end position="565"/>
    </location>
</feature>
<organism evidence="10 11">
    <name type="scientific">Roseospirillum parvum</name>
    <dbReference type="NCBI Taxonomy" id="83401"/>
    <lineage>
        <taxon>Bacteria</taxon>
        <taxon>Pseudomonadati</taxon>
        <taxon>Pseudomonadota</taxon>
        <taxon>Alphaproteobacteria</taxon>
        <taxon>Rhodospirillales</taxon>
        <taxon>Rhodospirillaceae</taxon>
        <taxon>Roseospirillum</taxon>
    </lineage>
</organism>
<reference evidence="11" key="1">
    <citation type="submission" date="2016-10" db="EMBL/GenBank/DDBJ databases">
        <authorList>
            <person name="Varghese N."/>
            <person name="Submissions S."/>
        </authorList>
    </citation>
    <scope>NUCLEOTIDE SEQUENCE [LARGE SCALE GENOMIC DNA]</scope>
    <source>
        <strain evidence="11">930I</strain>
    </source>
</reference>
<protein>
    <submittedName>
        <fullName evidence="10">Peptidase family M48</fullName>
    </submittedName>
</protein>
<comment type="cofactor">
    <cofactor evidence="1">
        <name>Zn(2+)</name>
        <dbReference type="ChEBI" id="CHEBI:29105"/>
    </cofactor>
</comment>
<dbReference type="RefSeq" id="WP_092614332.1">
    <property type="nucleotide sequence ID" value="NZ_FNCV01000001.1"/>
</dbReference>
<dbReference type="GO" id="GO:0004222">
    <property type="term" value="F:metalloendopeptidase activity"/>
    <property type="evidence" value="ECO:0007669"/>
    <property type="project" value="InterPro"/>
</dbReference>
<dbReference type="PROSITE" id="PS51257">
    <property type="entry name" value="PROKAR_LIPOPROTEIN"/>
    <property type="match status" value="1"/>
</dbReference>
<dbReference type="GO" id="GO:0046872">
    <property type="term" value="F:metal ion binding"/>
    <property type="evidence" value="ECO:0007669"/>
    <property type="project" value="UniProtKB-KW"/>
</dbReference>
<keyword evidence="2" id="KW-0645">Protease</keyword>
<keyword evidence="8" id="KW-0732">Signal</keyword>
<evidence type="ECO:0000256" key="1">
    <source>
        <dbReference type="ARBA" id="ARBA00001947"/>
    </source>
</evidence>
<evidence type="ECO:0000256" key="6">
    <source>
        <dbReference type="ARBA" id="ARBA00023049"/>
    </source>
</evidence>
<evidence type="ECO:0000256" key="3">
    <source>
        <dbReference type="ARBA" id="ARBA00022723"/>
    </source>
</evidence>
<keyword evidence="5" id="KW-0862">Zinc</keyword>
<dbReference type="PANTHER" id="PTHR22726:SF1">
    <property type="entry name" value="METALLOENDOPEPTIDASE OMA1, MITOCHONDRIAL"/>
    <property type="match status" value="1"/>
</dbReference>
<evidence type="ECO:0000256" key="7">
    <source>
        <dbReference type="SAM" id="MobiDB-lite"/>
    </source>
</evidence>
<dbReference type="GO" id="GO:0016020">
    <property type="term" value="C:membrane"/>
    <property type="evidence" value="ECO:0007669"/>
    <property type="project" value="TreeGrafter"/>
</dbReference>
<feature type="signal peptide" evidence="8">
    <location>
        <begin position="1"/>
        <end position="18"/>
    </location>
</feature>
<dbReference type="OrthoDB" id="9810445at2"/>
<sequence length="565" mass="62455">MRRLAFLMVLGLALVGLGGCKTTQALLGKSEPQHAYQEFQEQPLIGQAQEVRIKPLEPNFYTDFLDDVRYTEGGQQVGLNVRAWAQSRAAEQRALALGAVTPLELTKRTARNKNFVPLEGPGARAITDYVQTVINRLLAQWPHQPLDPPVTAIIIDNPSYMAAMNRFNVLQISIGLLVNVETEDELAAVIAHELTHSLLNHHDAIARQLYRSKQTAVGATFLASLLAGDGNNKNAALAVLMLERMQRHHAEEVGFFEWQREHEIQADLMALDLTKRAGYDWGKVAVYLERLQSQEEAAEAAQAKKGEAGESEPSLGTAIKGMINGLDTGLATLINGGEAPEEPAPLPYKTTEGKHEHPSAEERLFNLAGYERTHYRKDVFMDKPSVDRLHKVVWRGAGFEVIKRSVFLNEAEEALEANDHDLAAEKALAVLEGANDPDPRARIILFHARKGQGNIATALKNLEIARAGSGATKRVFTLLLGEYIRLQRWDEAFDVLKHGQNKVAMHPEHEYFALAISLTVKAGDQRRATSLLQACARKGVAYQTYCQSAYMRAMEVTSTASAANY</sequence>
<keyword evidence="3" id="KW-0479">Metal-binding</keyword>
<dbReference type="Pfam" id="PF01435">
    <property type="entry name" value="Peptidase_M48"/>
    <property type="match status" value="1"/>
</dbReference>
<evidence type="ECO:0000313" key="11">
    <source>
        <dbReference type="Proteomes" id="UP000217076"/>
    </source>
</evidence>
<dbReference type="GO" id="GO:0051603">
    <property type="term" value="P:proteolysis involved in protein catabolic process"/>
    <property type="evidence" value="ECO:0007669"/>
    <property type="project" value="TreeGrafter"/>
</dbReference>
<dbReference type="Gene3D" id="3.30.2010.10">
    <property type="entry name" value="Metalloproteases ('zincins'), catalytic domain"/>
    <property type="match status" value="1"/>
</dbReference>
<proteinExistence type="predicted"/>
<evidence type="ECO:0000256" key="2">
    <source>
        <dbReference type="ARBA" id="ARBA00022670"/>
    </source>
</evidence>
<dbReference type="STRING" id="83401.SAMN05421742_101325"/>
<keyword evidence="11" id="KW-1185">Reference proteome</keyword>
<evidence type="ECO:0000256" key="8">
    <source>
        <dbReference type="SAM" id="SignalP"/>
    </source>
</evidence>
<feature type="region of interest" description="Disordered" evidence="7">
    <location>
        <begin position="332"/>
        <end position="359"/>
    </location>
</feature>
<feature type="domain" description="Peptidase M48" evidence="9">
    <location>
        <begin position="129"/>
        <end position="368"/>
    </location>
</feature>
<dbReference type="InterPro" id="IPR001915">
    <property type="entry name" value="Peptidase_M48"/>
</dbReference>
<evidence type="ECO:0000313" key="10">
    <source>
        <dbReference type="EMBL" id="SDG46710.1"/>
    </source>
</evidence>
<name>A0A1G7UIX5_9PROT</name>
<keyword evidence="6" id="KW-0482">Metalloprotease</keyword>
<dbReference type="InterPro" id="IPR051156">
    <property type="entry name" value="Mito/Outer_Membr_Metalloprot"/>
</dbReference>
<dbReference type="Proteomes" id="UP000217076">
    <property type="component" value="Unassembled WGS sequence"/>
</dbReference>
<gene>
    <name evidence="10" type="ORF">SAMN05421742_101325</name>
</gene>
<evidence type="ECO:0000256" key="4">
    <source>
        <dbReference type="ARBA" id="ARBA00022801"/>
    </source>
</evidence>
<evidence type="ECO:0000256" key="5">
    <source>
        <dbReference type="ARBA" id="ARBA00022833"/>
    </source>
</evidence>
<dbReference type="AlphaFoldDB" id="A0A1G7UIX5"/>
<accession>A0A1G7UIX5</accession>
<evidence type="ECO:0000259" key="9">
    <source>
        <dbReference type="Pfam" id="PF01435"/>
    </source>
</evidence>
<dbReference type="PANTHER" id="PTHR22726">
    <property type="entry name" value="METALLOENDOPEPTIDASE OMA1"/>
    <property type="match status" value="1"/>
</dbReference>
<keyword evidence="4" id="KW-0378">Hydrolase</keyword>
<dbReference type="EMBL" id="FNCV01000001">
    <property type="protein sequence ID" value="SDG46710.1"/>
    <property type="molecule type" value="Genomic_DNA"/>
</dbReference>